<dbReference type="PROSITE" id="PS50850">
    <property type="entry name" value="MFS"/>
    <property type="match status" value="1"/>
</dbReference>
<name>A0ABR9A3D4_9PSED</name>
<evidence type="ECO:0000259" key="7">
    <source>
        <dbReference type="PROSITE" id="PS50850"/>
    </source>
</evidence>
<evidence type="ECO:0000256" key="5">
    <source>
        <dbReference type="ARBA" id="ARBA00038514"/>
    </source>
</evidence>
<evidence type="ECO:0000256" key="1">
    <source>
        <dbReference type="ARBA" id="ARBA00004141"/>
    </source>
</evidence>
<evidence type="ECO:0000313" key="8">
    <source>
        <dbReference type="EMBL" id="MBD8120444.1"/>
    </source>
</evidence>
<dbReference type="Pfam" id="PF07690">
    <property type="entry name" value="MFS_1"/>
    <property type="match status" value="1"/>
</dbReference>
<evidence type="ECO:0000256" key="6">
    <source>
        <dbReference type="SAM" id="Phobius"/>
    </source>
</evidence>
<organism evidence="8 9">
    <name type="scientific">Pseudomonas lutea</name>
    <dbReference type="NCBI Taxonomy" id="243924"/>
    <lineage>
        <taxon>Bacteria</taxon>
        <taxon>Pseudomonadati</taxon>
        <taxon>Pseudomonadota</taxon>
        <taxon>Gammaproteobacteria</taxon>
        <taxon>Pseudomonadales</taxon>
        <taxon>Pseudomonadaceae</taxon>
        <taxon>Pseudomonas</taxon>
    </lineage>
</organism>
<keyword evidence="2 6" id="KW-0812">Transmembrane</keyword>
<dbReference type="Gene3D" id="1.20.1250.20">
    <property type="entry name" value="MFS general substrate transporter like domains"/>
    <property type="match status" value="1"/>
</dbReference>
<dbReference type="InterPro" id="IPR020846">
    <property type="entry name" value="MFS_dom"/>
</dbReference>
<evidence type="ECO:0000313" key="9">
    <source>
        <dbReference type="Proteomes" id="UP000625247"/>
    </source>
</evidence>
<keyword evidence="9" id="KW-1185">Reference proteome</keyword>
<feature type="transmembrane region" description="Helical" evidence="6">
    <location>
        <begin position="60"/>
        <end position="78"/>
    </location>
</feature>
<keyword evidence="3 6" id="KW-1133">Transmembrane helix</keyword>
<comment type="subcellular location">
    <subcellularLocation>
        <location evidence="1">Membrane</location>
        <topology evidence="1">Multi-pass membrane protein</topology>
    </subcellularLocation>
</comment>
<dbReference type="InterPro" id="IPR050382">
    <property type="entry name" value="MFS_Na/Anion_cotransporter"/>
</dbReference>
<dbReference type="InterPro" id="IPR011701">
    <property type="entry name" value="MFS"/>
</dbReference>
<evidence type="ECO:0000256" key="3">
    <source>
        <dbReference type="ARBA" id="ARBA00022989"/>
    </source>
</evidence>
<keyword evidence="4 6" id="KW-0472">Membrane</keyword>
<feature type="transmembrane region" description="Helical" evidence="6">
    <location>
        <begin position="35"/>
        <end position="54"/>
    </location>
</feature>
<protein>
    <submittedName>
        <fullName evidence="8">MFS transporter</fullName>
    </submittedName>
</protein>
<comment type="similarity">
    <text evidence="5">Belongs to the major facilitator superfamily. Phthalate permease family.</text>
</comment>
<dbReference type="PANTHER" id="PTHR11662">
    <property type="entry name" value="SOLUTE CARRIER FAMILY 17"/>
    <property type="match status" value="1"/>
</dbReference>
<reference evidence="8 9" key="1">
    <citation type="journal article" date="2020" name="FEMS Microbiol. Ecol.">
        <title>Temporal dynamics of bacterial communities during seed development and maturation.</title>
        <authorList>
            <person name="Chesneau G."/>
            <person name="Torres-Cortes G."/>
            <person name="Briand M."/>
            <person name="Darrasse A."/>
            <person name="Preveaux A."/>
            <person name="Marais C."/>
            <person name="Jacques M.A."/>
            <person name="Shade A."/>
            <person name="Barret M."/>
        </authorList>
    </citation>
    <scope>NUCLEOTIDE SEQUENCE [LARGE SCALE GENOMIC DNA]</scope>
    <source>
        <strain evidence="8 9">CFBP13723</strain>
    </source>
</reference>
<dbReference type="EMBL" id="JACYNP010000002">
    <property type="protein sequence ID" value="MBD8120444.1"/>
    <property type="molecule type" value="Genomic_DNA"/>
</dbReference>
<sequence length="99" mass="10671">MGAGESVSNPVGAKVIREWIPGTERGTITAIFNSGSYAGPAICSVVLAALVAALGWRMSFVIAGAIGFIWPVSWYFFYDKPEQANMHLIDLPEPRGTNR</sequence>
<dbReference type="SUPFAM" id="SSF103473">
    <property type="entry name" value="MFS general substrate transporter"/>
    <property type="match status" value="1"/>
</dbReference>
<proteinExistence type="inferred from homology"/>
<evidence type="ECO:0000256" key="4">
    <source>
        <dbReference type="ARBA" id="ARBA00023136"/>
    </source>
</evidence>
<gene>
    <name evidence="8" type="ORF">IFT62_04385</name>
</gene>
<comment type="caution">
    <text evidence="8">The sequence shown here is derived from an EMBL/GenBank/DDBJ whole genome shotgun (WGS) entry which is preliminary data.</text>
</comment>
<dbReference type="PANTHER" id="PTHR11662:SF399">
    <property type="entry name" value="FI19708P1-RELATED"/>
    <property type="match status" value="1"/>
</dbReference>
<feature type="domain" description="Major facilitator superfamily (MFS) profile" evidence="7">
    <location>
        <begin position="1"/>
        <end position="99"/>
    </location>
</feature>
<accession>A0ABR9A3D4</accession>
<evidence type="ECO:0000256" key="2">
    <source>
        <dbReference type="ARBA" id="ARBA00022692"/>
    </source>
</evidence>
<dbReference type="InterPro" id="IPR036259">
    <property type="entry name" value="MFS_trans_sf"/>
</dbReference>
<dbReference type="Proteomes" id="UP000625247">
    <property type="component" value="Unassembled WGS sequence"/>
</dbReference>